<proteinExistence type="predicted"/>
<dbReference type="SUPFAM" id="SSF102114">
    <property type="entry name" value="Radical SAM enzymes"/>
    <property type="match status" value="1"/>
</dbReference>
<evidence type="ECO:0000259" key="1">
    <source>
        <dbReference type="PROSITE" id="PS51918"/>
    </source>
</evidence>
<sequence>MYCHFVSGIPFAPEKEREYISLVLREAKLYAEKYGKLSFDTFYIGGGTPSLLSPGALGRLWEGLERLFSFRLLESTIEVNPEDISPEKLKAWRDMGFTRVSLGLQAVQPEILSFLSRPVLPVSEVYEMTVHAGFARVSVDFIVGISGLDLQRLLRWIEHYLPDHLSLYLLSFEEGSTLAGLWKAGKIQPPEDDFQSSQYLELAESLSTWYEWYEISNFARGKENRALHNSLYWKHEPYIGLGIGASGWISWEKMRYQNTIHLSGYEEAVQRGEFPYGAKETLDEETSRREKIMLGLRTSDGVDVTEFSQREKAFLEEELKALHDFCRIRDGRLVLTPQGRMVAHTVILKIWDTLEKEKSHRAGLNR</sequence>
<dbReference type="PANTHER" id="PTHR13932">
    <property type="entry name" value="COPROPORPHYRINIGEN III OXIDASE"/>
    <property type="match status" value="1"/>
</dbReference>
<dbReference type="EMBL" id="CP073355">
    <property type="protein sequence ID" value="URA11025.1"/>
    <property type="molecule type" value="Genomic_DNA"/>
</dbReference>
<dbReference type="SMART" id="SM00729">
    <property type="entry name" value="Elp3"/>
    <property type="match status" value="1"/>
</dbReference>
<evidence type="ECO:0000313" key="3">
    <source>
        <dbReference type="Proteomes" id="UP001056539"/>
    </source>
</evidence>
<gene>
    <name evidence="2" type="ORF">KDW03_04275</name>
</gene>
<dbReference type="RefSeq" id="WP_408648342.1">
    <property type="nucleotide sequence ID" value="NZ_CP073355.1"/>
</dbReference>
<dbReference type="GO" id="GO:0051539">
    <property type="term" value="F:4 iron, 4 sulfur cluster binding"/>
    <property type="evidence" value="ECO:0007669"/>
    <property type="project" value="TreeGrafter"/>
</dbReference>
<accession>A0AAX3BFF5</accession>
<dbReference type="GO" id="GO:0006779">
    <property type="term" value="P:porphyrin-containing compound biosynthetic process"/>
    <property type="evidence" value="ECO:0007669"/>
    <property type="project" value="TreeGrafter"/>
</dbReference>
<dbReference type="AlphaFoldDB" id="A0AAX3BFF5"/>
<dbReference type="InterPro" id="IPR007197">
    <property type="entry name" value="rSAM"/>
</dbReference>
<reference evidence="2" key="2">
    <citation type="submission" date="2022-06" db="EMBL/GenBank/DDBJ databases">
        <title>Thermospira aquatica gen. nov., sp. nov.</title>
        <authorList>
            <person name="Ben Ali Gam Z."/>
            <person name="Labat M."/>
        </authorList>
    </citation>
    <scope>NUCLEOTIDE SEQUENCE</scope>
    <source>
        <strain evidence="2">F1F22</strain>
    </source>
</reference>
<dbReference type="Pfam" id="PF04055">
    <property type="entry name" value="Radical_SAM"/>
    <property type="match status" value="1"/>
</dbReference>
<dbReference type="InterPro" id="IPR034505">
    <property type="entry name" value="Coproporphyrinogen-III_oxidase"/>
</dbReference>
<dbReference type="PROSITE" id="PS51918">
    <property type="entry name" value="RADICAL_SAM"/>
    <property type="match status" value="1"/>
</dbReference>
<dbReference type="InterPro" id="IPR058240">
    <property type="entry name" value="rSAM_sf"/>
</dbReference>
<dbReference type="PANTHER" id="PTHR13932:SF5">
    <property type="entry name" value="RADICAL S-ADENOSYL METHIONINE DOMAIN-CONTAINING PROTEIN 1, MITOCHONDRIAL"/>
    <property type="match status" value="1"/>
</dbReference>
<dbReference type="Pfam" id="PF06969">
    <property type="entry name" value="HemN_C"/>
    <property type="match status" value="1"/>
</dbReference>
<dbReference type="GO" id="GO:0005737">
    <property type="term" value="C:cytoplasm"/>
    <property type="evidence" value="ECO:0007669"/>
    <property type="project" value="TreeGrafter"/>
</dbReference>
<evidence type="ECO:0000313" key="2">
    <source>
        <dbReference type="EMBL" id="URA11025.1"/>
    </source>
</evidence>
<dbReference type="GO" id="GO:0003824">
    <property type="term" value="F:catalytic activity"/>
    <property type="evidence" value="ECO:0007669"/>
    <property type="project" value="InterPro"/>
</dbReference>
<reference evidence="2" key="1">
    <citation type="submission" date="2021-04" db="EMBL/GenBank/DDBJ databases">
        <authorList>
            <person name="Postec A."/>
        </authorList>
    </citation>
    <scope>NUCLEOTIDE SEQUENCE</scope>
    <source>
        <strain evidence="2">F1F22</strain>
    </source>
</reference>
<dbReference type="InterPro" id="IPR006638">
    <property type="entry name" value="Elp3/MiaA/NifB-like_rSAM"/>
</dbReference>
<organism evidence="2 3">
    <name type="scientific">Thermospira aquatica</name>
    <dbReference type="NCBI Taxonomy" id="2828656"/>
    <lineage>
        <taxon>Bacteria</taxon>
        <taxon>Pseudomonadati</taxon>
        <taxon>Spirochaetota</taxon>
        <taxon>Spirochaetia</taxon>
        <taxon>Brevinematales</taxon>
        <taxon>Thermospiraceae</taxon>
        <taxon>Thermospira</taxon>
    </lineage>
</organism>
<dbReference type="KEGG" id="taqu:KDW03_04275"/>
<name>A0AAX3BFF5_9SPIR</name>
<dbReference type="CDD" id="cd01335">
    <property type="entry name" value="Radical_SAM"/>
    <property type="match status" value="1"/>
</dbReference>
<protein>
    <submittedName>
        <fullName evidence="2">Coproporphyrinogen III oxidase family protein</fullName>
    </submittedName>
</protein>
<keyword evidence="3" id="KW-1185">Reference proteome</keyword>
<feature type="domain" description="Radical SAM core" evidence="1">
    <location>
        <begin position="1"/>
        <end position="214"/>
    </location>
</feature>
<dbReference type="Proteomes" id="UP001056539">
    <property type="component" value="Chromosome"/>
</dbReference>
<dbReference type="InterPro" id="IPR010723">
    <property type="entry name" value="HemN_C"/>
</dbReference>